<proteinExistence type="predicted"/>
<feature type="compositionally biased region" description="Polar residues" evidence="1">
    <location>
        <begin position="47"/>
        <end position="77"/>
    </location>
</feature>
<organism evidence="2 3">
    <name type="scientific">Lactarius akahatsu</name>
    <dbReference type="NCBI Taxonomy" id="416441"/>
    <lineage>
        <taxon>Eukaryota</taxon>
        <taxon>Fungi</taxon>
        <taxon>Dikarya</taxon>
        <taxon>Basidiomycota</taxon>
        <taxon>Agaricomycotina</taxon>
        <taxon>Agaricomycetes</taxon>
        <taxon>Russulales</taxon>
        <taxon>Russulaceae</taxon>
        <taxon>Lactarius</taxon>
    </lineage>
</organism>
<feature type="region of interest" description="Disordered" evidence="1">
    <location>
        <begin position="14"/>
        <end position="120"/>
    </location>
</feature>
<evidence type="ECO:0000313" key="3">
    <source>
        <dbReference type="Proteomes" id="UP001201163"/>
    </source>
</evidence>
<sequence length="248" mass="26864">MNRLTPVLYIRSTLANSRANNKKSGSEVGDDIERRGSDETLEPPTLAVSQPTISNASPPEKNNNNKGASEPESTTASVAGDSDSYGPGAVRRENSLPSMLRGPSSPFRGELSGETPAWVDDDPFEDVVVESISVGSVPVHIPHLTDPIAPFTGFAMRAEVVKSTSKYTEFRKAQKKTFLDRVSKGAEESEGGLFFASRERGRNPQLYLDVSNDERCSDERPLQQPLVDYLKVDIPDISIALPGAESSP</sequence>
<evidence type="ECO:0000256" key="1">
    <source>
        <dbReference type="SAM" id="MobiDB-lite"/>
    </source>
</evidence>
<gene>
    <name evidence="2" type="ORF">EDB92DRAFT_92942</name>
</gene>
<keyword evidence="3" id="KW-1185">Reference proteome</keyword>
<dbReference type="EMBL" id="JAKELL010000001">
    <property type="protein sequence ID" value="KAH9001706.1"/>
    <property type="molecule type" value="Genomic_DNA"/>
</dbReference>
<protein>
    <submittedName>
        <fullName evidence="2">Uncharacterized protein</fullName>
    </submittedName>
</protein>
<dbReference type="Proteomes" id="UP001201163">
    <property type="component" value="Unassembled WGS sequence"/>
</dbReference>
<name>A0AAD4QIE7_9AGAM</name>
<comment type="caution">
    <text evidence="2">The sequence shown here is derived from an EMBL/GenBank/DDBJ whole genome shotgun (WGS) entry which is preliminary data.</text>
</comment>
<reference evidence="2" key="1">
    <citation type="submission" date="2022-01" db="EMBL/GenBank/DDBJ databases">
        <title>Comparative genomics reveals a dynamic genome evolution in the ectomycorrhizal milk-cap (Lactarius) mushrooms.</title>
        <authorList>
            <consortium name="DOE Joint Genome Institute"/>
            <person name="Lebreton A."/>
            <person name="Tang N."/>
            <person name="Kuo A."/>
            <person name="LaButti K."/>
            <person name="Drula E."/>
            <person name="Barry K."/>
            <person name="Clum A."/>
            <person name="Lipzen A."/>
            <person name="Mousain D."/>
            <person name="Ng V."/>
            <person name="Wang R."/>
            <person name="Wang X."/>
            <person name="Dai Y."/>
            <person name="Henrissat B."/>
            <person name="Grigoriev I.V."/>
            <person name="Guerin-Laguette A."/>
            <person name="Yu F."/>
            <person name="Martin F.M."/>
        </authorList>
    </citation>
    <scope>NUCLEOTIDE SEQUENCE</scope>
    <source>
        <strain evidence="2">QP</strain>
    </source>
</reference>
<dbReference type="AlphaFoldDB" id="A0AAD4QIE7"/>
<accession>A0AAD4QIE7</accession>
<feature type="compositionally biased region" description="Polar residues" evidence="1">
    <location>
        <begin position="14"/>
        <end position="23"/>
    </location>
</feature>
<evidence type="ECO:0000313" key="2">
    <source>
        <dbReference type="EMBL" id="KAH9001706.1"/>
    </source>
</evidence>